<feature type="region of interest" description="Disordered" evidence="1">
    <location>
        <begin position="61"/>
        <end position="96"/>
    </location>
</feature>
<evidence type="ECO:0000256" key="2">
    <source>
        <dbReference type="SAM" id="Phobius"/>
    </source>
</evidence>
<organism evidence="3 4">
    <name type="scientific">Pythium insidiosum</name>
    <name type="common">Pythiosis disease agent</name>
    <dbReference type="NCBI Taxonomy" id="114742"/>
    <lineage>
        <taxon>Eukaryota</taxon>
        <taxon>Sar</taxon>
        <taxon>Stramenopiles</taxon>
        <taxon>Oomycota</taxon>
        <taxon>Peronosporomycetes</taxon>
        <taxon>Pythiales</taxon>
        <taxon>Pythiaceae</taxon>
        <taxon>Pythium</taxon>
    </lineage>
</organism>
<evidence type="ECO:0000313" key="4">
    <source>
        <dbReference type="Proteomes" id="UP001209570"/>
    </source>
</evidence>
<sequence length="226" mass="26085">MAEVSSSPADEYRGPTRQQQAPQSLMDFAEMFAPILKYYVVLLFFWYVAKRFNSAVEREAALKSREQKRPELSTELLRSSSDEEEEDDDDDSDDVHEELITDGKSDLFHTLFIFSLRRRKNKASGKTKKRAKETSPAELLPGGKSHPLFEGLKKVEEELRQQQQDGTDAGNVSWNELHMAMLKRYKDKYPDHGPRVADASDDYDDEFKALLAKHNIDPEQLKNKRE</sequence>
<dbReference type="Proteomes" id="UP001209570">
    <property type="component" value="Unassembled WGS sequence"/>
</dbReference>
<feature type="compositionally biased region" description="Basic and acidic residues" evidence="1">
    <location>
        <begin position="61"/>
        <end position="72"/>
    </location>
</feature>
<keyword evidence="4" id="KW-1185">Reference proteome</keyword>
<name>A0AAD5LVK9_PYTIN</name>
<dbReference type="EMBL" id="JAKCXM010000372">
    <property type="protein sequence ID" value="KAJ0394952.1"/>
    <property type="molecule type" value="Genomic_DNA"/>
</dbReference>
<dbReference type="AlphaFoldDB" id="A0AAD5LVK9"/>
<keyword evidence="2" id="KW-1133">Transmembrane helix</keyword>
<comment type="caution">
    <text evidence="3">The sequence shown here is derived from an EMBL/GenBank/DDBJ whole genome shotgun (WGS) entry which is preliminary data.</text>
</comment>
<protein>
    <submittedName>
        <fullName evidence="3">Uncharacterized protein</fullName>
    </submittedName>
</protein>
<proteinExistence type="predicted"/>
<gene>
    <name evidence="3" type="ORF">P43SY_000850</name>
</gene>
<keyword evidence="2" id="KW-0812">Transmembrane</keyword>
<feature type="transmembrane region" description="Helical" evidence="2">
    <location>
        <begin position="31"/>
        <end position="49"/>
    </location>
</feature>
<accession>A0AAD5LVK9</accession>
<feature type="region of interest" description="Disordered" evidence="1">
    <location>
        <begin position="123"/>
        <end position="148"/>
    </location>
</feature>
<feature type="compositionally biased region" description="Acidic residues" evidence="1">
    <location>
        <begin position="82"/>
        <end position="96"/>
    </location>
</feature>
<reference evidence="3" key="1">
    <citation type="submission" date="2021-12" db="EMBL/GenBank/DDBJ databases">
        <title>Prjna785345.</title>
        <authorList>
            <person name="Rujirawat T."/>
            <person name="Krajaejun T."/>
        </authorList>
    </citation>
    <scope>NUCLEOTIDE SEQUENCE</scope>
    <source>
        <strain evidence="3">Pi057C3</strain>
    </source>
</reference>
<keyword evidence="2" id="KW-0472">Membrane</keyword>
<feature type="region of interest" description="Disordered" evidence="1">
    <location>
        <begin position="1"/>
        <end position="20"/>
    </location>
</feature>
<evidence type="ECO:0000313" key="3">
    <source>
        <dbReference type="EMBL" id="KAJ0394952.1"/>
    </source>
</evidence>
<evidence type="ECO:0000256" key="1">
    <source>
        <dbReference type="SAM" id="MobiDB-lite"/>
    </source>
</evidence>